<keyword evidence="2" id="KW-1185">Reference proteome</keyword>
<reference evidence="1 2" key="1">
    <citation type="journal article" date="2022" name="Genome Biol. Evol.">
        <title>The Spruce Budworm Genome: Reconstructing the Evolutionary History of Antifreeze Proteins.</title>
        <authorList>
            <person name="Beliveau C."/>
            <person name="Gagne P."/>
            <person name="Picq S."/>
            <person name="Vernygora O."/>
            <person name="Keeling C.I."/>
            <person name="Pinkney K."/>
            <person name="Doucet D."/>
            <person name="Wen F."/>
            <person name="Johnston J.S."/>
            <person name="Maaroufi H."/>
            <person name="Boyle B."/>
            <person name="Laroche J."/>
            <person name="Dewar K."/>
            <person name="Juretic N."/>
            <person name="Blackburn G."/>
            <person name="Nisole A."/>
            <person name="Brunet B."/>
            <person name="Brandao M."/>
            <person name="Lumley L."/>
            <person name="Duan J."/>
            <person name="Quan G."/>
            <person name="Lucarotti C.J."/>
            <person name="Roe A.D."/>
            <person name="Sperling F.A.H."/>
            <person name="Levesque R.C."/>
            <person name="Cusson M."/>
        </authorList>
    </citation>
    <scope>NUCLEOTIDE SEQUENCE [LARGE SCALE GENOMIC DNA]</scope>
    <source>
        <strain evidence="1">Glfc:IPQL:Cfum</strain>
    </source>
</reference>
<dbReference type="Proteomes" id="UP001064048">
    <property type="component" value="Chromosome 18"/>
</dbReference>
<name>A0ACC0KNH5_CHOFU</name>
<accession>A0ACC0KNH5</accession>
<protein>
    <submittedName>
        <fullName evidence="1">Uncharacterized protein</fullName>
    </submittedName>
</protein>
<evidence type="ECO:0000313" key="2">
    <source>
        <dbReference type="Proteomes" id="UP001064048"/>
    </source>
</evidence>
<dbReference type="EMBL" id="CM046118">
    <property type="protein sequence ID" value="KAI8438079.1"/>
    <property type="molecule type" value="Genomic_DNA"/>
</dbReference>
<comment type="caution">
    <text evidence="1">The sequence shown here is derived from an EMBL/GenBank/DDBJ whole genome shotgun (WGS) entry which is preliminary data.</text>
</comment>
<proteinExistence type="predicted"/>
<evidence type="ECO:0000313" key="1">
    <source>
        <dbReference type="EMBL" id="KAI8438079.1"/>
    </source>
</evidence>
<gene>
    <name evidence="1" type="ORF">MSG28_010721</name>
</gene>
<sequence length="104" mass="11021">MVTKVSCVVAVLIAVVVAAPSAKVRLRRSYSDVGYIFDSVEDASVAGDHVGLIDCSDDDSESIELAYIINKREVPEARATRADTSSQIASTIAPAFATATNYPK</sequence>
<organism evidence="1 2">
    <name type="scientific">Choristoneura fumiferana</name>
    <name type="common">Spruce budworm moth</name>
    <name type="synonym">Archips fumiferana</name>
    <dbReference type="NCBI Taxonomy" id="7141"/>
    <lineage>
        <taxon>Eukaryota</taxon>
        <taxon>Metazoa</taxon>
        <taxon>Ecdysozoa</taxon>
        <taxon>Arthropoda</taxon>
        <taxon>Hexapoda</taxon>
        <taxon>Insecta</taxon>
        <taxon>Pterygota</taxon>
        <taxon>Neoptera</taxon>
        <taxon>Endopterygota</taxon>
        <taxon>Lepidoptera</taxon>
        <taxon>Glossata</taxon>
        <taxon>Ditrysia</taxon>
        <taxon>Tortricoidea</taxon>
        <taxon>Tortricidae</taxon>
        <taxon>Tortricinae</taxon>
        <taxon>Choristoneura</taxon>
    </lineage>
</organism>